<dbReference type="Proteomes" id="UP001472677">
    <property type="component" value="Unassembled WGS sequence"/>
</dbReference>
<organism evidence="1 2">
    <name type="scientific">Hibiscus sabdariffa</name>
    <name type="common">roselle</name>
    <dbReference type="NCBI Taxonomy" id="183260"/>
    <lineage>
        <taxon>Eukaryota</taxon>
        <taxon>Viridiplantae</taxon>
        <taxon>Streptophyta</taxon>
        <taxon>Embryophyta</taxon>
        <taxon>Tracheophyta</taxon>
        <taxon>Spermatophyta</taxon>
        <taxon>Magnoliopsida</taxon>
        <taxon>eudicotyledons</taxon>
        <taxon>Gunneridae</taxon>
        <taxon>Pentapetalae</taxon>
        <taxon>rosids</taxon>
        <taxon>malvids</taxon>
        <taxon>Malvales</taxon>
        <taxon>Malvaceae</taxon>
        <taxon>Malvoideae</taxon>
        <taxon>Hibiscus</taxon>
    </lineage>
</organism>
<gene>
    <name evidence="1" type="ORF">V6N12_055319</name>
</gene>
<name>A0ABR2BVD7_9ROSI</name>
<proteinExistence type="predicted"/>
<dbReference type="EMBL" id="JBBPBM010000085">
    <property type="protein sequence ID" value="KAK8510472.1"/>
    <property type="molecule type" value="Genomic_DNA"/>
</dbReference>
<accession>A0ABR2BVD7</accession>
<evidence type="ECO:0000313" key="2">
    <source>
        <dbReference type="Proteomes" id="UP001472677"/>
    </source>
</evidence>
<comment type="caution">
    <text evidence="1">The sequence shown here is derived from an EMBL/GenBank/DDBJ whole genome shotgun (WGS) entry which is preliminary data.</text>
</comment>
<evidence type="ECO:0008006" key="3">
    <source>
        <dbReference type="Google" id="ProtNLM"/>
    </source>
</evidence>
<sequence length="192" mass="21704">MHSQGVTLEQWNEFLGCLRNFKSSNLDKDCVRWLGSNDGAISVNYVRNLVGNNQSGEFNRNDVVWTSFALTKVEILVWGRISGLLRDEFGSTIHLFFEIVGVSASDLRELEDILVGISKFTDSDWSSNFRLIVESNYKIIVDWLSGSVEPLPTVLAVVMEVAEVIWVRNFLLWLIPQVCNVEAYILTKEGIG</sequence>
<protein>
    <recommendedName>
        <fullName evidence="3">RNase H type-1 domain-containing protein</fullName>
    </recommendedName>
</protein>
<keyword evidence="2" id="KW-1185">Reference proteome</keyword>
<reference evidence="1 2" key="1">
    <citation type="journal article" date="2024" name="G3 (Bethesda)">
        <title>Genome assembly of Hibiscus sabdariffa L. provides insights into metabolisms of medicinal natural products.</title>
        <authorList>
            <person name="Kim T."/>
        </authorList>
    </citation>
    <scope>NUCLEOTIDE SEQUENCE [LARGE SCALE GENOMIC DNA]</scope>
    <source>
        <strain evidence="1">TK-2024</strain>
        <tissue evidence="1">Old leaves</tissue>
    </source>
</reference>
<evidence type="ECO:0000313" key="1">
    <source>
        <dbReference type="EMBL" id="KAK8510472.1"/>
    </source>
</evidence>